<name>A0A9D4GER4_DREPO</name>
<gene>
    <name evidence="1" type="ORF">DPMN_057240</name>
    <name evidence="2" type="ORF">DPMN_142541</name>
</gene>
<comment type="caution">
    <text evidence="2">The sequence shown here is derived from an EMBL/GenBank/DDBJ whole genome shotgun (WGS) entry which is preliminary data.</text>
</comment>
<dbReference type="Proteomes" id="UP000828390">
    <property type="component" value="Unassembled WGS sequence"/>
</dbReference>
<keyword evidence="3" id="KW-1185">Reference proteome</keyword>
<sequence length="93" mass="10996">MLFQVHPVNLLQEQSEANQHFWLNYHFLRNEETHGNQMHSKELTAKSKGSMDRYLRLQETKTSGRNDARGFLKRLYSRLKLTASPQLPTMNNH</sequence>
<proteinExistence type="predicted"/>
<organism evidence="2 3">
    <name type="scientific">Dreissena polymorpha</name>
    <name type="common">Zebra mussel</name>
    <name type="synonym">Mytilus polymorpha</name>
    <dbReference type="NCBI Taxonomy" id="45954"/>
    <lineage>
        <taxon>Eukaryota</taxon>
        <taxon>Metazoa</taxon>
        <taxon>Spiralia</taxon>
        <taxon>Lophotrochozoa</taxon>
        <taxon>Mollusca</taxon>
        <taxon>Bivalvia</taxon>
        <taxon>Autobranchia</taxon>
        <taxon>Heteroconchia</taxon>
        <taxon>Euheterodonta</taxon>
        <taxon>Imparidentia</taxon>
        <taxon>Neoheterodontei</taxon>
        <taxon>Myida</taxon>
        <taxon>Dreissenoidea</taxon>
        <taxon>Dreissenidae</taxon>
        <taxon>Dreissena</taxon>
    </lineage>
</organism>
<dbReference type="EMBL" id="JAIWYP010000012">
    <property type="protein sequence ID" value="KAH3731232.1"/>
    <property type="molecule type" value="Genomic_DNA"/>
</dbReference>
<reference evidence="2" key="1">
    <citation type="journal article" date="2019" name="bioRxiv">
        <title>The Genome of the Zebra Mussel, Dreissena polymorpha: A Resource for Invasive Species Research.</title>
        <authorList>
            <person name="McCartney M.A."/>
            <person name="Auch B."/>
            <person name="Kono T."/>
            <person name="Mallez S."/>
            <person name="Zhang Y."/>
            <person name="Obille A."/>
            <person name="Becker A."/>
            <person name="Abrahante J.E."/>
            <person name="Garbe J."/>
            <person name="Badalamenti J.P."/>
            <person name="Herman A."/>
            <person name="Mangelson H."/>
            <person name="Liachko I."/>
            <person name="Sullivan S."/>
            <person name="Sone E.D."/>
            <person name="Koren S."/>
            <person name="Silverstein K.A.T."/>
            <person name="Beckman K.B."/>
            <person name="Gohl D.M."/>
        </authorList>
    </citation>
    <scope>NUCLEOTIDE SEQUENCE</scope>
    <source>
        <strain evidence="2">Duluth1</strain>
        <tissue evidence="2">Whole animal</tissue>
    </source>
</reference>
<evidence type="ECO:0000313" key="3">
    <source>
        <dbReference type="Proteomes" id="UP000828390"/>
    </source>
</evidence>
<evidence type="ECO:0000313" key="1">
    <source>
        <dbReference type="EMBL" id="KAH3731232.1"/>
    </source>
</evidence>
<dbReference type="EMBL" id="JAIWYP010000006">
    <property type="protein sequence ID" value="KAH3814063.1"/>
    <property type="molecule type" value="Genomic_DNA"/>
</dbReference>
<dbReference type="AlphaFoldDB" id="A0A9D4GER4"/>
<accession>A0A9D4GER4</accession>
<evidence type="ECO:0000313" key="2">
    <source>
        <dbReference type="EMBL" id="KAH3814063.1"/>
    </source>
</evidence>
<protein>
    <submittedName>
        <fullName evidence="2">Uncharacterized protein</fullName>
    </submittedName>
</protein>
<reference evidence="2" key="2">
    <citation type="submission" date="2020-11" db="EMBL/GenBank/DDBJ databases">
        <authorList>
            <person name="McCartney M.A."/>
            <person name="Auch B."/>
            <person name="Kono T."/>
            <person name="Mallez S."/>
            <person name="Becker A."/>
            <person name="Gohl D.M."/>
            <person name="Silverstein K.A.T."/>
            <person name="Koren S."/>
            <person name="Bechman K.B."/>
            <person name="Herman A."/>
            <person name="Abrahante J.E."/>
            <person name="Garbe J."/>
        </authorList>
    </citation>
    <scope>NUCLEOTIDE SEQUENCE</scope>
    <source>
        <strain evidence="2">Duluth1</strain>
        <tissue evidence="2">Whole animal</tissue>
    </source>
</reference>